<protein>
    <submittedName>
        <fullName evidence="1">Uncharacterized protein</fullName>
    </submittedName>
</protein>
<dbReference type="Proteomes" id="UP001062846">
    <property type="component" value="Chromosome 7"/>
</dbReference>
<proteinExistence type="predicted"/>
<organism evidence="1 2">
    <name type="scientific">Rhododendron molle</name>
    <name type="common">Chinese azalea</name>
    <name type="synonym">Azalea mollis</name>
    <dbReference type="NCBI Taxonomy" id="49168"/>
    <lineage>
        <taxon>Eukaryota</taxon>
        <taxon>Viridiplantae</taxon>
        <taxon>Streptophyta</taxon>
        <taxon>Embryophyta</taxon>
        <taxon>Tracheophyta</taxon>
        <taxon>Spermatophyta</taxon>
        <taxon>Magnoliopsida</taxon>
        <taxon>eudicotyledons</taxon>
        <taxon>Gunneridae</taxon>
        <taxon>Pentapetalae</taxon>
        <taxon>asterids</taxon>
        <taxon>Ericales</taxon>
        <taxon>Ericaceae</taxon>
        <taxon>Ericoideae</taxon>
        <taxon>Rhodoreae</taxon>
        <taxon>Rhododendron</taxon>
    </lineage>
</organism>
<comment type="caution">
    <text evidence="1">The sequence shown here is derived from an EMBL/GenBank/DDBJ whole genome shotgun (WGS) entry which is preliminary data.</text>
</comment>
<sequence>MAAALQQTPITFHSRLPLSTRVITAKFHTHRATGAAAFNGGFSSAVRIPRPAVKTAGKKSRGGTLRVRAADVASESYASALSAVAVETGTLEATAADVEKVAKLFSDPEAAKFFNNPIIEIEEKREVVDQFASENKLQPHTANFLNILIDNDRIELVDDILSEFEIAYNKLTDTEVAVVSSVVKLESQHLAQIAKGVQRLTGAKNVRIKTVIDPSLLAGFTVRYGHTGSSMIDMSVKKQLEDIAAQPDLMDLQFAL</sequence>
<dbReference type="EMBL" id="CM046394">
    <property type="protein sequence ID" value="KAI8548205.1"/>
    <property type="molecule type" value="Genomic_DNA"/>
</dbReference>
<reference evidence="1" key="1">
    <citation type="submission" date="2022-02" db="EMBL/GenBank/DDBJ databases">
        <title>Plant Genome Project.</title>
        <authorList>
            <person name="Zhang R.-G."/>
        </authorList>
    </citation>
    <scope>NUCLEOTIDE SEQUENCE</scope>
    <source>
        <strain evidence="1">AT1</strain>
    </source>
</reference>
<evidence type="ECO:0000313" key="1">
    <source>
        <dbReference type="EMBL" id="KAI8548205.1"/>
    </source>
</evidence>
<accession>A0ACC0N4U9</accession>
<evidence type="ECO:0000313" key="2">
    <source>
        <dbReference type="Proteomes" id="UP001062846"/>
    </source>
</evidence>
<name>A0ACC0N4U9_RHOML</name>
<gene>
    <name evidence="1" type="ORF">RHMOL_Rhmol07G0255100</name>
</gene>
<keyword evidence="2" id="KW-1185">Reference proteome</keyword>